<sequence>MDQNEAKEAYITKVSHLIEIYGLA</sequence>
<reference evidence="2" key="1">
    <citation type="submission" date="2020-08" db="EMBL/GenBank/DDBJ databases">
        <title>Multicomponent nature underlies the extraordinary mechanical properties of spider dragline silk.</title>
        <authorList>
            <person name="Kono N."/>
            <person name="Nakamura H."/>
            <person name="Mori M."/>
            <person name="Yoshida Y."/>
            <person name="Ohtoshi R."/>
            <person name="Malay A.D."/>
            <person name="Moran D.A.P."/>
            <person name="Tomita M."/>
            <person name="Numata K."/>
            <person name="Arakawa K."/>
        </authorList>
    </citation>
    <scope>NUCLEOTIDE SEQUENCE</scope>
</reference>
<protein>
    <recommendedName>
        <fullName evidence="1">ACB domain-containing protein</fullName>
    </recommendedName>
</protein>
<evidence type="ECO:0000259" key="1">
    <source>
        <dbReference type="PROSITE" id="PS51228"/>
    </source>
</evidence>
<accession>A0A8X6XSG2</accession>
<dbReference type="Proteomes" id="UP000886998">
    <property type="component" value="Unassembled WGS sequence"/>
</dbReference>
<evidence type="ECO:0000313" key="2">
    <source>
        <dbReference type="EMBL" id="GFY58318.1"/>
    </source>
</evidence>
<dbReference type="EMBL" id="BMAV01012005">
    <property type="protein sequence ID" value="GFY58318.1"/>
    <property type="molecule type" value="Genomic_DNA"/>
</dbReference>
<feature type="non-terminal residue" evidence="2">
    <location>
        <position position="1"/>
    </location>
</feature>
<dbReference type="PROSITE" id="PS51228">
    <property type="entry name" value="ACB_2"/>
    <property type="match status" value="1"/>
</dbReference>
<evidence type="ECO:0000313" key="3">
    <source>
        <dbReference type="Proteomes" id="UP000886998"/>
    </source>
</evidence>
<organism evidence="2 3">
    <name type="scientific">Trichonephila inaurata madagascariensis</name>
    <dbReference type="NCBI Taxonomy" id="2747483"/>
    <lineage>
        <taxon>Eukaryota</taxon>
        <taxon>Metazoa</taxon>
        <taxon>Ecdysozoa</taxon>
        <taxon>Arthropoda</taxon>
        <taxon>Chelicerata</taxon>
        <taxon>Arachnida</taxon>
        <taxon>Araneae</taxon>
        <taxon>Araneomorphae</taxon>
        <taxon>Entelegynae</taxon>
        <taxon>Araneoidea</taxon>
        <taxon>Nephilidae</taxon>
        <taxon>Trichonephila</taxon>
        <taxon>Trichonephila inaurata</taxon>
    </lineage>
</organism>
<feature type="domain" description="ACB" evidence="1">
    <location>
        <begin position="1"/>
        <end position="23"/>
    </location>
</feature>
<name>A0A8X6XSG2_9ARAC</name>
<keyword evidence="3" id="KW-1185">Reference proteome</keyword>
<proteinExistence type="predicted"/>
<gene>
    <name evidence="2" type="ORF">TNIN_340301</name>
</gene>
<dbReference type="GO" id="GO:0000062">
    <property type="term" value="F:fatty-acyl-CoA binding"/>
    <property type="evidence" value="ECO:0007669"/>
    <property type="project" value="InterPro"/>
</dbReference>
<dbReference type="InterPro" id="IPR000582">
    <property type="entry name" value="Acyl-CoA-binding_protein"/>
</dbReference>
<comment type="caution">
    <text evidence="2">The sequence shown here is derived from an EMBL/GenBank/DDBJ whole genome shotgun (WGS) entry which is preliminary data.</text>
</comment>
<dbReference type="AlphaFoldDB" id="A0A8X6XSG2"/>